<dbReference type="InterPro" id="IPR056072">
    <property type="entry name" value="SNTX_MACPF/CDC-like_dom"/>
</dbReference>
<dbReference type="InterPro" id="IPR003961">
    <property type="entry name" value="FN3_dom"/>
</dbReference>
<evidence type="ECO:0000313" key="2">
    <source>
        <dbReference type="EMBL" id="KAK2836816.1"/>
    </source>
</evidence>
<dbReference type="PROSITE" id="PS50853">
    <property type="entry name" value="FN3"/>
    <property type="match status" value="1"/>
</dbReference>
<dbReference type="PANTHER" id="PTHR31594">
    <property type="entry name" value="AIG1-TYPE G DOMAIN-CONTAINING PROTEIN"/>
    <property type="match status" value="1"/>
</dbReference>
<accession>A0AA88SEY7</accession>
<dbReference type="InterPro" id="IPR052090">
    <property type="entry name" value="Cytolytic_pore-forming_toxin"/>
</dbReference>
<evidence type="ECO:0000259" key="1">
    <source>
        <dbReference type="PROSITE" id="PS50853"/>
    </source>
</evidence>
<name>A0AA88SEY7_TACVA</name>
<keyword evidence="3" id="KW-1185">Reference proteome</keyword>
<dbReference type="InterPro" id="IPR036116">
    <property type="entry name" value="FN3_sf"/>
</dbReference>
<dbReference type="Proteomes" id="UP001187315">
    <property type="component" value="Unassembled WGS sequence"/>
</dbReference>
<dbReference type="Pfam" id="PF18078">
    <property type="entry name" value="Thioredoxin_11"/>
    <property type="match status" value="1"/>
</dbReference>
<dbReference type="PANTHER" id="PTHR31594:SF11">
    <property type="entry name" value="NEOVERRUCOTOXIN SUBUNIT ALPHA-LIKE ISOFORM X1-RELATED"/>
    <property type="match status" value="1"/>
</dbReference>
<dbReference type="Pfam" id="PF24674">
    <property type="entry name" value="MACPF_SNTX"/>
    <property type="match status" value="1"/>
</dbReference>
<protein>
    <recommendedName>
        <fullName evidence="1">Fibronectin type-III domain-containing protein</fullName>
    </recommendedName>
</protein>
<dbReference type="InterPro" id="IPR013783">
    <property type="entry name" value="Ig-like_fold"/>
</dbReference>
<proteinExistence type="predicted"/>
<gene>
    <name evidence="2" type="ORF">Q7C36_014685</name>
</gene>
<comment type="caution">
    <text evidence="2">The sequence shown here is derived from an EMBL/GenBank/DDBJ whole genome shotgun (WGS) entry which is preliminary data.</text>
</comment>
<feature type="domain" description="Fibronectin type-III" evidence="1">
    <location>
        <begin position="503"/>
        <end position="603"/>
    </location>
</feature>
<evidence type="ECO:0000313" key="3">
    <source>
        <dbReference type="Proteomes" id="UP001187315"/>
    </source>
</evidence>
<organism evidence="2 3">
    <name type="scientific">Tachysurus vachellii</name>
    <name type="common">Darkbarbel catfish</name>
    <name type="synonym">Pelteobagrus vachellii</name>
    <dbReference type="NCBI Taxonomy" id="175792"/>
    <lineage>
        <taxon>Eukaryota</taxon>
        <taxon>Metazoa</taxon>
        <taxon>Chordata</taxon>
        <taxon>Craniata</taxon>
        <taxon>Vertebrata</taxon>
        <taxon>Euteleostomi</taxon>
        <taxon>Actinopterygii</taxon>
        <taxon>Neopterygii</taxon>
        <taxon>Teleostei</taxon>
        <taxon>Ostariophysi</taxon>
        <taxon>Siluriformes</taxon>
        <taxon>Bagridae</taxon>
        <taxon>Tachysurus</taxon>
    </lineage>
</organism>
<sequence>MEATVIEMAALGRAMHPGMMYDCRSDSIIPGISLWDNETIKKGVVSSRQPKTDLKFTSSDSLSEKAKLLDVSTSLSASILGGLVDVGGSARFLRDNKSSARQSRVSLQYSQTTRYEEFTMDRNITFHNILEEQTATHVVTAVLYGAQAFMVFDLIANENEDKEEIEGTLNIMVKNIPFIDIEGVGGLKMSDGEKKMSDKISCTFYGDYELEQNPTTYLEALQLYKELPSLLRKRENDAVPVKVWLYPLVHLSKKAATLDREISRMLITKTESLLEDLGNAEIQCNDLITNTTINNFPDVRRRLKTFQDFLGIYKMMFLKSLRRLIPAIRGGKVQEKALTEIIAIHQKSPFRAEKLNQWLENNQSELHLLNLYTQQLSGVPVLKYSALMSSILIDPSVDNVVCLCFTSLKYEDPNLSILTKFLKVDEFENLITVPEPAEQLWFQRPELNEKMKHSFFLFRSFFQANKDEAQIRFVIVSVPDPSNPGISIRLYKKGKLVDSAFQPVSKPPAPKVSIQDKNIILKLQKSPTGSTERFRVEYRTPHVSDSEADVEKWEVTDTPDVQENFTLTDVKSANQYWVRYRAISEVGVSETSDSVLFFRQGKLKFSVGQTWNWELYSVITDLRTQMMGNLATSKWSPSNIQSEVIRLSNNPVSNNIYS</sequence>
<dbReference type="Pfam" id="PF21109">
    <property type="entry name" value="Stonustoxin_helical"/>
    <property type="match status" value="1"/>
</dbReference>
<dbReference type="SUPFAM" id="SSF49265">
    <property type="entry name" value="Fibronectin type III"/>
    <property type="match status" value="1"/>
</dbReference>
<dbReference type="CDD" id="cd00063">
    <property type="entry name" value="FN3"/>
    <property type="match status" value="1"/>
</dbReference>
<dbReference type="EMBL" id="JAVHJS010000014">
    <property type="protein sequence ID" value="KAK2836816.1"/>
    <property type="molecule type" value="Genomic_DNA"/>
</dbReference>
<dbReference type="InterPro" id="IPR048997">
    <property type="entry name" value="Stonustoxin-like_helical"/>
</dbReference>
<dbReference type="Gene3D" id="2.60.40.10">
    <property type="entry name" value="Immunoglobulins"/>
    <property type="match status" value="1"/>
</dbReference>
<dbReference type="InterPro" id="IPR040581">
    <property type="entry name" value="Thioredoxin_11"/>
</dbReference>
<dbReference type="AlphaFoldDB" id="A0AA88SEY7"/>
<reference evidence="2" key="1">
    <citation type="submission" date="2023-08" db="EMBL/GenBank/DDBJ databases">
        <title>Pelteobagrus vachellii genome.</title>
        <authorList>
            <person name="Liu H."/>
        </authorList>
    </citation>
    <scope>NUCLEOTIDE SEQUENCE</scope>
    <source>
        <strain evidence="2">PRFRI_2022a</strain>
        <tissue evidence="2">Muscle</tissue>
    </source>
</reference>